<dbReference type="InterPro" id="IPR001789">
    <property type="entry name" value="Sig_transdc_resp-reg_receiver"/>
</dbReference>
<dbReference type="Gene3D" id="3.40.50.2300">
    <property type="match status" value="1"/>
</dbReference>
<dbReference type="InterPro" id="IPR018062">
    <property type="entry name" value="HTH_AraC-typ_CS"/>
</dbReference>
<keyword evidence="9" id="KW-1185">Reference proteome</keyword>
<keyword evidence="4" id="KW-0597">Phosphoprotein</keyword>
<dbReference type="EMBL" id="JBHSEP010000017">
    <property type="protein sequence ID" value="MFC4600559.1"/>
    <property type="molecule type" value="Genomic_DNA"/>
</dbReference>
<dbReference type="Pfam" id="PF00072">
    <property type="entry name" value="Response_reg"/>
    <property type="match status" value="1"/>
</dbReference>
<dbReference type="PRINTS" id="PR00032">
    <property type="entry name" value="HTHARAC"/>
</dbReference>
<gene>
    <name evidence="8" type="ORF">ACFO3S_20110</name>
</gene>
<evidence type="ECO:0000256" key="3">
    <source>
        <dbReference type="ARBA" id="ARBA00023163"/>
    </source>
</evidence>
<evidence type="ECO:0000256" key="1">
    <source>
        <dbReference type="ARBA" id="ARBA00023015"/>
    </source>
</evidence>
<reference evidence="9" key="1">
    <citation type="journal article" date="2019" name="Int. J. Syst. Evol. Microbiol.">
        <title>The Global Catalogue of Microorganisms (GCM) 10K type strain sequencing project: providing services to taxonomists for standard genome sequencing and annotation.</title>
        <authorList>
            <consortium name="The Broad Institute Genomics Platform"/>
            <consortium name="The Broad Institute Genome Sequencing Center for Infectious Disease"/>
            <person name="Wu L."/>
            <person name="Ma J."/>
        </authorList>
    </citation>
    <scope>NUCLEOTIDE SEQUENCE [LARGE SCALE GENOMIC DNA]</scope>
    <source>
        <strain evidence="9">CCUG 49571</strain>
    </source>
</reference>
<dbReference type="PROSITE" id="PS50110">
    <property type="entry name" value="RESPONSE_REGULATORY"/>
    <property type="match status" value="1"/>
</dbReference>
<dbReference type="InterPro" id="IPR011006">
    <property type="entry name" value="CheY-like_superfamily"/>
</dbReference>
<keyword evidence="2" id="KW-0238">DNA-binding</keyword>
<evidence type="ECO:0000259" key="7">
    <source>
        <dbReference type="PROSITE" id="PS50110"/>
    </source>
</evidence>
<evidence type="ECO:0000313" key="9">
    <source>
        <dbReference type="Proteomes" id="UP001596028"/>
    </source>
</evidence>
<evidence type="ECO:0000259" key="6">
    <source>
        <dbReference type="PROSITE" id="PS01124"/>
    </source>
</evidence>
<dbReference type="SUPFAM" id="SSF52172">
    <property type="entry name" value="CheY-like"/>
    <property type="match status" value="1"/>
</dbReference>
<accession>A0ABV9FHB4</accession>
<evidence type="ECO:0000313" key="8">
    <source>
        <dbReference type="EMBL" id="MFC4600559.1"/>
    </source>
</evidence>
<dbReference type="Pfam" id="PF17853">
    <property type="entry name" value="GGDEF_2"/>
    <property type="match status" value="1"/>
</dbReference>
<proteinExistence type="predicted"/>
<dbReference type="RefSeq" id="WP_378099751.1">
    <property type="nucleotide sequence ID" value="NZ_JBHSEP010000017.1"/>
</dbReference>
<dbReference type="Gene3D" id="1.10.10.60">
    <property type="entry name" value="Homeodomain-like"/>
    <property type="match status" value="2"/>
</dbReference>
<dbReference type="Proteomes" id="UP001596028">
    <property type="component" value="Unassembled WGS sequence"/>
</dbReference>
<keyword evidence="5" id="KW-0175">Coiled coil</keyword>
<dbReference type="InterPro" id="IPR041522">
    <property type="entry name" value="CdaR_GGDEF"/>
</dbReference>
<dbReference type="SMART" id="SM00342">
    <property type="entry name" value="HTH_ARAC"/>
    <property type="match status" value="1"/>
</dbReference>
<feature type="domain" description="Response regulatory" evidence="7">
    <location>
        <begin position="2"/>
        <end position="119"/>
    </location>
</feature>
<dbReference type="PANTHER" id="PTHR43280">
    <property type="entry name" value="ARAC-FAMILY TRANSCRIPTIONAL REGULATOR"/>
    <property type="match status" value="1"/>
</dbReference>
<protein>
    <submittedName>
        <fullName evidence="8">Response regulator</fullName>
    </submittedName>
</protein>
<evidence type="ECO:0000256" key="5">
    <source>
        <dbReference type="SAM" id="Coils"/>
    </source>
</evidence>
<keyword evidence="3" id="KW-0804">Transcription</keyword>
<dbReference type="Pfam" id="PF12833">
    <property type="entry name" value="HTH_18"/>
    <property type="match status" value="1"/>
</dbReference>
<dbReference type="SUPFAM" id="SSF46689">
    <property type="entry name" value="Homeodomain-like"/>
    <property type="match status" value="2"/>
</dbReference>
<dbReference type="PROSITE" id="PS00041">
    <property type="entry name" value="HTH_ARAC_FAMILY_1"/>
    <property type="match status" value="1"/>
</dbReference>
<dbReference type="PROSITE" id="PS01124">
    <property type="entry name" value="HTH_ARAC_FAMILY_2"/>
    <property type="match status" value="1"/>
</dbReference>
<feature type="modified residue" description="4-aspartylphosphate" evidence="4">
    <location>
        <position position="54"/>
    </location>
</feature>
<evidence type="ECO:0000256" key="4">
    <source>
        <dbReference type="PROSITE-ProRule" id="PRU00169"/>
    </source>
</evidence>
<evidence type="ECO:0000256" key="2">
    <source>
        <dbReference type="ARBA" id="ARBA00023125"/>
    </source>
</evidence>
<dbReference type="SMART" id="SM00448">
    <property type="entry name" value="REC"/>
    <property type="match status" value="1"/>
</dbReference>
<sequence>MRVVIVDDEPIIRKWFSMAIQKADREFVVVGSAANGQEALDLCAKEEVDVLVTDIQMPIMDGLTLIQEVRRTFPRIKIVILSNHEDFRYAKEAMKQGASDYLLKAEIEESELFDLLDSLRGDAGAAVEAGKRTEFDRERRALASIFLRRWLAGEETEAASVPGKLEAMGAALKPSDLYVCQFRIDRYGSLAAEWTPEDRRRHTEALVRLIRELAQRETGGGIAFEYADNRFVLLLNVPSSSAKGVHEVLYGAAALIVGEAREKLAMAVSAGVSSCGRTYEEAPALLGQAEEAMKSLFFKAERSVTFYERPESDRTRQAREELRRRLEDIRHDLRQWDVHEAAAKAGRLFRDGAAWEALEPEEIRRAAAAVVRLFKDKAGRASSEPEPILRDDGLLREAEACDYLHTICEWMDRAVAEAAAEIDQGAYSSSAISQAFLYIKRHYAEELSLSDVAKFVHLTPAYLSSLFKKQTGENFNRYLIQVRVEKAKELLMTTDMKISDIAHAVGYPNASYFVRVFKKHEGTSPMEFKNARARSYPKK</sequence>
<dbReference type="InterPro" id="IPR009057">
    <property type="entry name" value="Homeodomain-like_sf"/>
</dbReference>
<dbReference type="InterPro" id="IPR018060">
    <property type="entry name" value="HTH_AraC"/>
</dbReference>
<dbReference type="PANTHER" id="PTHR43280:SF28">
    <property type="entry name" value="HTH-TYPE TRANSCRIPTIONAL ACTIVATOR RHAS"/>
    <property type="match status" value="1"/>
</dbReference>
<dbReference type="InterPro" id="IPR020449">
    <property type="entry name" value="Tscrpt_reg_AraC-type_HTH"/>
</dbReference>
<comment type="caution">
    <text evidence="8">The sequence shown here is derived from an EMBL/GenBank/DDBJ whole genome shotgun (WGS) entry which is preliminary data.</text>
</comment>
<name>A0ABV9FHB4_9BACL</name>
<keyword evidence="1" id="KW-0805">Transcription regulation</keyword>
<feature type="coiled-coil region" evidence="5">
    <location>
        <begin position="312"/>
        <end position="339"/>
    </location>
</feature>
<dbReference type="CDD" id="cd17536">
    <property type="entry name" value="REC_YesN-like"/>
    <property type="match status" value="1"/>
</dbReference>
<feature type="domain" description="HTH araC/xylS-type" evidence="6">
    <location>
        <begin position="433"/>
        <end position="531"/>
    </location>
</feature>
<organism evidence="8 9">
    <name type="scientific">Cohnella hongkongensis</name>
    <dbReference type="NCBI Taxonomy" id="178337"/>
    <lineage>
        <taxon>Bacteria</taxon>
        <taxon>Bacillati</taxon>
        <taxon>Bacillota</taxon>
        <taxon>Bacilli</taxon>
        <taxon>Bacillales</taxon>
        <taxon>Paenibacillaceae</taxon>
        <taxon>Cohnella</taxon>
    </lineage>
</organism>